<dbReference type="Proteomes" id="UP000808349">
    <property type="component" value="Unassembled WGS sequence"/>
</dbReference>
<name>A0A9D7XD12_9BACT</name>
<dbReference type="InterPro" id="IPR026444">
    <property type="entry name" value="Secre_tail"/>
</dbReference>
<protein>
    <submittedName>
        <fullName evidence="1">T9SS type A sorting domain-containing protein</fullName>
    </submittedName>
</protein>
<proteinExistence type="predicted"/>
<dbReference type="EMBL" id="JADKFW010000004">
    <property type="protein sequence ID" value="MBK9716081.1"/>
    <property type="molecule type" value="Genomic_DNA"/>
</dbReference>
<evidence type="ECO:0000313" key="2">
    <source>
        <dbReference type="Proteomes" id="UP000808349"/>
    </source>
</evidence>
<gene>
    <name evidence="1" type="ORF">IPO85_00880</name>
</gene>
<dbReference type="AlphaFoldDB" id="A0A9D7XD12"/>
<sequence>MYPDPENCTKNLTNARLEIRDLNEDISIDLNGNTIVKNQKVEDGQMSIFIENIPYYHNTLRLITNNADTLYKFFDIDKSTCRKLQLSQEIDLIISPNPIRAGNYFEVLVNGLNDGPVNLNIYSEQMKFIRSISSHSSNGVISIKEKINIAGVYILEINQDKVSKSGKIIVLN</sequence>
<comment type="caution">
    <text evidence="1">The sequence shown here is derived from an EMBL/GenBank/DDBJ whole genome shotgun (WGS) entry which is preliminary data.</text>
</comment>
<evidence type="ECO:0000313" key="1">
    <source>
        <dbReference type="EMBL" id="MBK9716081.1"/>
    </source>
</evidence>
<organism evidence="1 2">
    <name type="scientific">Candidatus Defluviibacterium haderslevense</name>
    <dbReference type="NCBI Taxonomy" id="2981993"/>
    <lineage>
        <taxon>Bacteria</taxon>
        <taxon>Pseudomonadati</taxon>
        <taxon>Bacteroidota</taxon>
        <taxon>Saprospiria</taxon>
        <taxon>Saprospirales</taxon>
        <taxon>Saprospiraceae</taxon>
        <taxon>Candidatus Defluviibacterium</taxon>
    </lineage>
</organism>
<reference evidence="1 2" key="1">
    <citation type="submission" date="2020-10" db="EMBL/GenBank/DDBJ databases">
        <title>Connecting structure to function with the recovery of over 1000 high-quality activated sludge metagenome-assembled genomes encoding full-length rRNA genes using long-read sequencing.</title>
        <authorList>
            <person name="Singleton C.M."/>
            <person name="Petriglieri F."/>
            <person name="Kristensen J.M."/>
            <person name="Kirkegaard R.H."/>
            <person name="Michaelsen T.Y."/>
            <person name="Andersen M.H."/>
            <person name="Karst S.M."/>
            <person name="Dueholm M.S."/>
            <person name="Nielsen P.H."/>
            <person name="Albertsen M."/>
        </authorList>
    </citation>
    <scope>NUCLEOTIDE SEQUENCE [LARGE SCALE GENOMIC DNA]</scope>
    <source>
        <strain evidence="1">Ribe_18-Q3-R11-54_BAT3C.373</strain>
    </source>
</reference>
<dbReference type="NCBIfam" id="TIGR04183">
    <property type="entry name" value="Por_Secre_tail"/>
    <property type="match status" value="1"/>
</dbReference>
<accession>A0A9D7XD12</accession>